<sequence>MSFADLRGFIETLRRENDLAVIDAPVDPYLEIAEIHRRVIDQGGPALLFTNVKGSAFPVVTNLFGTIRRVDLAFGPRPEAFMKQAVGALDRMLPPTPKAIWGERSLIWDAMKVGLKPTPASSAPVLGACRRERPL</sequence>
<evidence type="ECO:0000313" key="2">
    <source>
        <dbReference type="EMBL" id="MBW7455616.1"/>
    </source>
</evidence>
<reference evidence="2 3" key="1">
    <citation type="submission" date="2021-07" db="EMBL/GenBank/DDBJ databases">
        <title>Paenibacillus radiodurans sp. nov., isolated from the southeastern edge of Tengger Desert.</title>
        <authorList>
            <person name="Zhang G."/>
        </authorList>
    </citation>
    <scope>NUCLEOTIDE SEQUENCE [LARGE SCALE GENOMIC DNA]</scope>
    <source>
        <strain evidence="2 3">CCM 7311</strain>
    </source>
</reference>
<name>A0ABS7C3Y5_9BACL</name>
<proteinExistence type="predicted"/>
<keyword evidence="3" id="KW-1185">Reference proteome</keyword>
<dbReference type="Proteomes" id="UP001519887">
    <property type="component" value="Unassembled WGS sequence"/>
</dbReference>
<feature type="non-terminal residue" evidence="2">
    <location>
        <position position="135"/>
    </location>
</feature>
<gene>
    <name evidence="2" type="ORF">K0U00_16445</name>
</gene>
<dbReference type="PANTHER" id="PTHR30108:SF7">
    <property type="entry name" value="3-POLYPRENYL-4-HYDROXYBENZOATE DECARBOXYLASE"/>
    <property type="match status" value="1"/>
</dbReference>
<dbReference type="GO" id="GO:0016829">
    <property type="term" value="F:lyase activity"/>
    <property type="evidence" value="ECO:0007669"/>
    <property type="project" value="UniProtKB-KW"/>
</dbReference>
<dbReference type="InterPro" id="IPR049383">
    <property type="entry name" value="UbiD-like_N"/>
</dbReference>
<dbReference type="InterPro" id="IPR002830">
    <property type="entry name" value="UbiD"/>
</dbReference>
<keyword evidence="2" id="KW-0456">Lyase</keyword>
<dbReference type="SUPFAM" id="SSF50475">
    <property type="entry name" value="FMN-binding split barrel"/>
    <property type="match status" value="1"/>
</dbReference>
<comment type="caution">
    <text evidence="2">The sequence shown here is derived from an EMBL/GenBank/DDBJ whole genome shotgun (WGS) entry which is preliminary data.</text>
</comment>
<dbReference type="Pfam" id="PF20695">
    <property type="entry name" value="UbiD_N"/>
    <property type="match status" value="1"/>
</dbReference>
<dbReference type="PANTHER" id="PTHR30108">
    <property type="entry name" value="3-OCTAPRENYL-4-HYDROXYBENZOATE CARBOXY-LYASE-RELATED"/>
    <property type="match status" value="1"/>
</dbReference>
<dbReference type="EC" id="4.1.1.-" evidence="2"/>
<evidence type="ECO:0000259" key="1">
    <source>
        <dbReference type="Pfam" id="PF20695"/>
    </source>
</evidence>
<dbReference type="EMBL" id="JAHZIK010000397">
    <property type="protein sequence ID" value="MBW7455616.1"/>
    <property type="molecule type" value="Genomic_DNA"/>
</dbReference>
<evidence type="ECO:0000313" key="3">
    <source>
        <dbReference type="Proteomes" id="UP001519887"/>
    </source>
</evidence>
<protein>
    <submittedName>
        <fullName evidence="2">UbiD family decarboxylase</fullName>
        <ecNumber evidence="2">4.1.1.-</ecNumber>
    </submittedName>
</protein>
<accession>A0ABS7C3Y5</accession>
<organism evidence="2 3">
    <name type="scientific">Paenibacillus sepulcri</name>
    <dbReference type="NCBI Taxonomy" id="359917"/>
    <lineage>
        <taxon>Bacteria</taxon>
        <taxon>Bacillati</taxon>
        <taxon>Bacillota</taxon>
        <taxon>Bacilli</taxon>
        <taxon>Bacillales</taxon>
        <taxon>Paenibacillaceae</taxon>
        <taxon>Paenibacillus</taxon>
    </lineage>
</organism>
<feature type="domain" description="3-octaprenyl-4-hydroxybenzoate carboxy-lyase-like N-terminal" evidence="1">
    <location>
        <begin position="10"/>
        <end position="86"/>
    </location>
</feature>